<dbReference type="PROSITE" id="PS00622">
    <property type="entry name" value="HTH_LUXR_1"/>
    <property type="match status" value="1"/>
</dbReference>
<dbReference type="PROSITE" id="PS50110">
    <property type="entry name" value="RESPONSE_REGULATORY"/>
    <property type="match status" value="1"/>
</dbReference>
<keyword evidence="5" id="KW-0804">Transcription</keyword>
<dbReference type="PROSITE" id="PS50043">
    <property type="entry name" value="HTH_LUXR_2"/>
    <property type="match status" value="1"/>
</dbReference>
<dbReference type="InterPro" id="IPR000792">
    <property type="entry name" value="Tscrpt_reg_LuxR_C"/>
</dbReference>
<dbReference type="GO" id="GO:0000156">
    <property type="term" value="F:phosphorelay response regulator activity"/>
    <property type="evidence" value="ECO:0007669"/>
    <property type="project" value="TreeGrafter"/>
</dbReference>
<evidence type="ECO:0000313" key="10">
    <source>
        <dbReference type="Proteomes" id="UP000031631"/>
    </source>
</evidence>
<dbReference type="SUPFAM" id="SSF52172">
    <property type="entry name" value="CheY-like"/>
    <property type="match status" value="1"/>
</dbReference>
<dbReference type="PANTHER" id="PTHR48111:SF1">
    <property type="entry name" value="TWO-COMPONENT RESPONSE REGULATOR ORR33"/>
    <property type="match status" value="1"/>
</dbReference>
<evidence type="ECO:0000256" key="3">
    <source>
        <dbReference type="ARBA" id="ARBA00023015"/>
    </source>
</evidence>
<dbReference type="GO" id="GO:0032993">
    <property type="term" value="C:protein-DNA complex"/>
    <property type="evidence" value="ECO:0007669"/>
    <property type="project" value="TreeGrafter"/>
</dbReference>
<gene>
    <name evidence="9" type="ORF">TBH_C2809</name>
</gene>
<dbReference type="AlphaFoldDB" id="A0A7U6GLA6"/>
<feature type="domain" description="HTH luxR-type" evidence="7">
    <location>
        <begin position="215"/>
        <end position="281"/>
    </location>
</feature>
<protein>
    <recommendedName>
        <fullName evidence="11">Response regulator transcription factor</fullName>
    </recommendedName>
</protein>
<dbReference type="OrthoDB" id="8874570at2"/>
<dbReference type="InterPro" id="IPR039420">
    <property type="entry name" value="WalR-like"/>
</dbReference>
<dbReference type="KEGG" id="tbn:TBH_C2809"/>
<dbReference type="GO" id="GO:0006355">
    <property type="term" value="P:regulation of DNA-templated transcription"/>
    <property type="evidence" value="ECO:0007669"/>
    <property type="project" value="InterPro"/>
</dbReference>
<keyword evidence="4" id="KW-0238">DNA-binding</keyword>
<dbReference type="RefSeq" id="WP_082030782.1">
    <property type="nucleotide sequence ID" value="NZ_AP012273.1"/>
</dbReference>
<dbReference type="InterPro" id="IPR001789">
    <property type="entry name" value="Sig_transdc_resp-reg_receiver"/>
</dbReference>
<dbReference type="InterPro" id="IPR016032">
    <property type="entry name" value="Sig_transdc_resp-reg_C-effctor"/>
</dbReference>
<dbReference type="PANTHER" id="PTHR48111">
    <property type="entry name" value="REGULATOR OF RPOS"/>
    <property type="match status" value="1"/>
</dbReference>
<keyword evidence="2" id="KW-0902">Two-component regulatory system</keyword>
<dbReference type="Proteomes" id="UP000031631">
    <property type="component" value="Chromosome"/>
</dbReference>
<feature type="domain" description="Response regulatory" evidence="8">
    <location>
        <begin position="9"/>
        <end position="125"/>
    </location>
</feature>
<dbReference type="GO" id="GO:0005829">
    <property type="term" value="C:cytosol"/>
    <property type="evidence" value="ECO:0007669"/>
    <property type="project" value="TreeGrafter"/>
</dbReference>
<evidence type="ECO:0000256" key="1">
    <source>
        <dbReference type="ARBA" id="ARBA00022553"/>
    </source>
</evidence>
<evidence type="ECO:0000259" key="8">
    <source>
        <dbReference type="PROSITE" id="PS50110"/>
    </source>
</evidence>
<evidence type="ECO:0000256" key="6">
    <source>
        <dbReference type="PROSITE-ProRule" id="PRU00169"/>
    </source>
</evidence>
<sequence>MSTAMTPSDILIIDDNPDMIHLLGKLLTENGHQVRAAKDSSRALEIARANPPELFLLDIEMPGMDGFDLCIELKKTEELVDIPVIFVSGHEQQDHKIRAFEVGGVDYICKPIHAGELLSRVNNHVELYRLRRELEVQVEAKTRELEETLTALRVLMTQQQQDSKDAEKTILNNINNLVIPYAERLHKTPMNENQKTIVEMLIANLKQVSESLINNHELLEMKLTPVEIQVANLIKEGKQTKEIASLLNLSDLTISTHRKNIRRKLNIKDRKLSLNAYLSSL</sequence>
<reference evidence="9 10" key="1">
    <citation type="journal article" date="2014" name="PLoS ONE">
        <title>Physiological and genomic features of a novel sulfur-oxidizing gammaproteobacterium belonging to a previously uncultivated symbiotic lineage isolated from a hydrothermal vent.</title>
        <authorList>
            <person name="Nunoura T."/>
            <person name="Takaki Y."/>
            <person name="Kazama H."/>
            <person name="Kakuta J."/>
            <person name="Shimamura S."/>
            <person name="Makita H."/>
            <person name="Hirai M."/>
            <person name="Miyazaki M."/>
            <person name="Takai K."/>
        </authorList>
    </citation>
    <scope>NUCLEOTIDE SEQUENCE [LARGE SCALE GENOMIC DNA]</scope>
    <source>
        <strain evidence="9 10">Hiromi1</strain>
    </source>
</reference>
<dbReference type="EMBL" id="AP012273">
    <property type="protein sequence ID" value="BAO45710.1"/>
    <property type="molecule type" value="Genomic_DNA"/>
</dbReference>
<accession>A0A7U6GLA6</accession>
<evidence type="ECO:0000259" key="7">
    <source>
        <dbReference type="PROSITE" id="PS50043"/>
    </source>
</evidence>
<keyword evidence="3" id="KW-0805">Transcription regulation</keyword>
<dbReference type="PRINTS" id="PR00038">
    <property type="entry name" value="HTHLUXR"/>
</dbReference>
<evidence type="ECO:0000313" key="9">
    <source>
        <dbReference type="EMBL" id="BAO45710.1"/>
    </source>
</evidence>
<keyword evidence="10" id="KW-1185">Reference proteome</keyword>
<dbReference type="InterPro" id="IPR036388">
    <property type="entry name" value="WH-like_DNA-bd_sf"/>
</dbReference>
<feature type="modified residue" description="4-aspartylphosphate" evidence="6">
    <location>
        <position position="58"/>
    </location>
</feature>
<proteinExistence type="predicted"/>
<dbReference type="GO" id="GO:0000976">
    <property type="term" value="F:transcription cis-regulatory region binding"/>
    <property type="evidence" value="ECO:0007669"/>
    <property type="project" value="TreeGrafter"/>
</dbReference>
<dbReference type="Pfam" id="PF00196">
    <property type="entry name" value="GerE"/>
    <property type="match status" value="1"/>
</dbReference>
<dbReference type="SUPFAM" id="SSF46894">
    <property type="entry name" value="C-terminal effector domain of the bipartite response regulators"/>
    <property type="match status" value="1"/>
</dbReference>
<keyword evidence="1 6" id="KW-0597">Phosphoprotein</keyword>
<dbReference type="Gene3D" id="1.10.10.10">
    <property type="entry name" value="Winged helix-like DNA-binding domain superfamily/Winged helix DNA-binding domain"/>
    <property type="match status" value="1"/>
</dbReference>
<dbReference type="InterPro" id="IPR011006">
    <property type="entry name" value="CheY-like_superfamily"/>
</dbReference>
<dbReference type="Gene3D" id="3.40.50.2300">
    <property type="match status" value="1"/>
</dbReference>
<evidence type="ECO:0008006" key="11">
    <source>
        <dbReference type="Google" id="ProtNLM"/>
    </source>
</evidence>
<evidence type="ECO:0000256" key="2">
    <source>
        <dbReference type="ARBA" id="ARBA00023012"/>
    </source>
</evidence>
<organism evidence="9 10">
    <name type="scientific">Thiolapillus brandeum</name>
    <dbReference type="NCBI Taxonomy" id="1076588"/>
    <lineage>
        <taxon>Bacteria</taxon>
        <taxon>Pseudomonadati</taxon>
        <taxon>Pseudomonadota</taxon>
        <taxon>Gammaproteobacteria</taxon>
        <taxon>Chromatiales</taxon>
        <taxon>Sedimenticolaceae</taxon>
        <taxon>Thiolapillus</taxon>
    </lineage>
</organism>
<dbReference type="SMART" id="SM00448">
    <property type="entry name" value="REC"/>
    <property type="match status" value="1"/>
</dbReference>
<evidence type="ECO:0000256" key="4">
    <source>
        <dbReference type="ARBA" id="ARBA00023125"/>
    </source>
</evidence>
<dbReference type="CDD" id="cd06170">
    <property type="entry name" value="LuxR_C_like"/>
    <property type="match status" value="1"/>
</dbReference>
<evidence type="ECO:0000256" key="5">
    <source>
        <dbReference type="ARBA" id="ARBA00023163"/>
    </source>
</evidence>
<dbReference type="Pfam" id="PF00072">
    <property type="entry name" value="Response_reg"/>
    <property type="match status" value="1"/>
</dbReference>
<dbReference type="SMART" id="SM00421">
    <property type="entry name" value="HTH_LUXR"/>
    <property type="match status" value="1"/>
</dbReference>
<name>A0A7U6GLA6_9GAMM</name>